<dbReference type="PANTHER" id="PTHR34153:SF2">
    <property type="entry name" value="SI:CH211-262H13.3-RELATED"/>
    <property type="match status" value="1"/>
</dbReference>
<dbReference type="AlphaFoldDB" id="A0A8J2RRJ6"/>
<comment type="caution">
    <text evidence="2">The sequence shown here is derived from an EMBL/GenBank/DDBJ whole genome shotgun (WGS) entry which is preliminary data.</text>
</comment>
<accession>A0A8J2RRJ6</accession>
<evidence type="ECO:0000256" key="1">
    <source>
        <dbReference type="SAM" id="MobiDB-lite"/>
    </source>
</evidence>
<proteinExistence type="predicted"/>
<dbReference type="PANTHER" id="PTHR34153">
    <property type="entry name" value="SI:CH211-262H13.3-RELATED-RELATED"/>
    <property type="match status" value="1"/>
</dbReference>
<feature type="compositionally biased region" description="Basic and acidic residues" evidence="1">
    <location>
        <begin position="298"/>
        <end position="311"/>
    </location>
</feature>
<feature type="compositionally biased region" description="Polar residues" evidence="1">
    <location>
        <begin position="235"/>
        <end position="275"/>
    </location>
</feature>
<evidence type="ECO:0000313" key="2">
    <source>
        <dbReference type="EMBL" id="CAH0108283.1"/>
    </source>
</evidence>
<dbReference type="InterPro" id="IPR018247">
    <property type="entry name" value="EF_Hand_1_Ca_BS"/>
</dbReference>
<feature type="region of interest" description="Disordered" evidence="1">
    <location>
        <begin position="183"/>
        <end position="318"/>
    </location>
</feature>
<organism evidence="2 3">
    <name type="scientific">Daphnia galeata</name>
    <dbReference type="NCBI Taxonomy" id="27404"/>
    <lineage>
        <taxon>Eukaryota</taxon>
        <taxon>Metazoa</taxon>
        <taxon>Ecdysozoa</taxon>
        <taxon>Arthropoda</taxon>
        <taxon>Crustacea</taxon>
        <taxon>Branchiopoda</taxon>
        <taxon>Diplostraca</taxon>
        <taxon>Cladocera</taxon>
        <taxon>Anomopoda</taxon>
        <taxon>Daphniidae</taxon>
        <taxon>Daphnia</taxon>
    </lineage>
</organism>
<sequence>MANNGFSVPKRVNEQGMRFNDEQFKGSYPMIGHPCGSVSTSLSFHLVSTNQVGLSGEEVELVVMVPEHWVDIDFRSFLYPKPDFHINGLYPWDWTLVCFKKRRHPDVTFVEYEVMDVMTECRPVSYEEATLEIRKIANCLQESTAPAVNHSFESWEAPPRPLANSSSCSDLAALDHTRNSISLLQSQDSTPKRNRDGEFIQFDTGSTHSATGSAKRGVGASSRRSVSQNHRAADSSYSVVHNDSGSLNGSRNNTGSLNRVAVSQNRKAVSSNRGNVSRYDEAGSSNSDSGFRNGVNRSLDRHSLSVKRATDSTRGTTPAIDDDDWKKKMLESMSLTNSILRALVPSSVFVGNNLTKNIGCFRNTVEKNLDLPLKEVENVSALNTALIDIDLSVSLSGVLIEDLGHVSYESTLAKSIMDYIFTRELCCKVQWKGRSGRSKDTRPGIGHLTNMLAIFGVVMTNVLDQHKKPIQISKVLECVQAARRIHQFNYQKSVNVPDVASHGDDEDNGGKLEKNEVISLVKQRIKSIVEALENYREL</sequence>
<dbReference type="OrthoDB" id="6349245at2759"/>
<keyword evidence="3" id="KW-1185">Reference proteome</keyword>
<gene>
    <name evidence="2" type="ORF">DGAL_LOCUS11654</name>
</gene>
<evidence type="ECO:0000313" key="3">
    <source>
        <dbReference type="Proteomes" id="UP000789390"/>
    </source>
</evidence>
<feature type="compositionally biased region" description="Low complexity" evidence="1">
    <location>
        <begin position="212"/>
        <end position="227"/>
    </location>
</feature>
<protein>
    <submittedName>
        <fullName evidence="2">Uncharacterized protein</fullName>
    </submittedName>
</protein>
<reference evidence="2" key="1">
    <citation type="submission" date="2021-11" db="EMBL/GenBank/DDBJ databases">
        <authorList>
            <person name="Schell T."/>
        </authorList>
    </citation>
    <scope>NUCLEOTIDE SEQUENCE</scope>
    <source>
        <strain evidence="2">M5</strain>
    </source>
</reference>
<dbReference type="Proteomes" id="UP000789390">
    <property type="component" value="Unassembled WGS sequence"/>
</dbReference>
<dbReference type="PROSITE" id="PS00018">
    <property type="entry name" value="EF_HAND_1"/>
    <property type="match status" value="1"/>
</dbReference>
<dbReference type="EMBL" id="CAKKLH010000282">
    <property type="protein sequence ID" value="CAH0108283.1"/>
    <property type="molecule type" value="Genomic_DNA"/>
</dbReference>
<name>A0A8J2RRJ6_9CRUS</name>